<dbReference type="EMBL" id="AM998490">
    <property type="protein sequence ID" value="CAQ53097.1"/>
    <property type="molecule type" value="mRNA"/>
</dbReference>
<feature type="domain" description="BZIP" evidence="6">
    <location>
        <begin position="232"/>
        <end position="284"/>
    </location>
</feature>
<keyword evidence="4" id="KW-0175">Coiled coil</keyword>
<keyword evidence="3" id="KW-0539">Nucleus</keyword>
<dbReference type="PROSITE" id="PS00036">
    <property type="entry name" value="BZIP_BASIC"/>
    <property type="match status" value="1"/>
</dbReference>
<reference evidence="7" key="1">
    <citation type="submission" date="2008-05" db="EMBL/GenBank/DDBJ databases">
        <title>Cloning and molecular analyses of hop bZIP transcription factors modulating activity of promoter of chalcone synthase chs_H1.</title>
        <authorList>
            <person name="Matousek J."/>
            <person name="Kocabek T."/>
            <person name="Fussy Z."/>
            <person name="Patzak J."/>
            <person name="Orctova L."/>
            <person name="Skopek J."/>
            <person name="Krofta K."/>
            <person name="Heyerick A."/>
            <person name="Maloukh L."/>
            <person name="Roldan-Ruiz I."/>
            <person name="De Keukeleire D."/>
        </authorList>
    </citation>
    <scope>NUCLEOTIDE SEQUENCE</scope>
    <source>
        <tissue evidence="7">Female cones and glandular tissue</tissue>
    </source>
</reference>
<dbReference type="GO" id="GO:0045893">
    <property type="term" value="P:positive regulation of DNA-templated transcription"/>
    <property type="evidence" value="ECO:0007669"/>
    <property type="project" value="InterPro"/>
</dbReference>
<dbReference type="Gene3D" id="1.20.5.170">
    <property type="match status" value="1"/>
</dbReference>
<evidence type="ECO:0000256" key="3">
    <source>
        <dbReference type="ARBA" id="ARBA00023242"/>
    </source>
</evidence>
<dbReference type="PROSITE" id="PS50217">
    <property type="entry name" value="BZIP"/>
    <property type="match status" value="1"/>
</dbReference>
<name>B5WZ50_HUMLU</name>
<feature type="compositionally biased region" description="Low complexity" evidence="5">
    <location>
        <begin position="7"/>
        <end position="27"/>
    </location>
</feature>
<dbReference type="GO" id="GO:0005634">
    <property type="term" value="C:nucleus"/>
    <property type="evidence" value="ECO:0007669"/>
    <property type="project" value="UniProtKB-SubCell"/>
</dbReference>
<sequence length="314" mass="34245">MASSKVLASSNSRNSDLSRKSSSASSSAVRRPKLSFSDQQAHIINSNNNGGDHTAKPSMTVDGFLRNVYDATPAAESTLLDAQITLIDPTPIASVSAAAVATGDLNSGSIGSSSAPKTVDEVWREIISGDRKECKEEEQDMVMTLEDFLLAKTGIASVEEEDVKSLPAPLTESLSSGLFSFDSIPPSPLQALDNVEGSIIGFGNGVEVIGGGGAGGRGKRGRNVLEPLDKAAQQRQRRMIKNRESAARSRERKQAYQVELESLAVRLEEENDRLLKEKAERTKERFKQLMEKVIPVEEKRRPPRVLRRVRSLQW</sequence>
<feature type="compositionally biased region" description="Polar residues" evidence="5">
    <location>
        <begin position="36"/>
        <end position="51"/>
    </location>
</feature>
<dbReference type="InterPro" id="IPR004827">
    <property type="entry name" value="bZIP"/>
</dbReference>
<evidence type="ECO:0000256" key="1">
    <source>
        <dbReference type="ARBA" id="ARBA00004123"/>
    </source>
</evidence>
<gene>
    <name evidence="7" type="primary">bzip2</name>
</gene>
<dbReference type="InterPro" id="IPR043452">
    <property type="entry name" value="BZIP46-like"/>
</dbReference>
<evidence type="ECO:0000256" key="2">
    <source>
        <dbReference type="ARBA" id="ARBA00023125"/>
    </source>
</evidence>
<protein>
    <submittedName>
        <fullName evidence="7">Basic-leucine zipper</fullName>
    </submittedName>
</protein>
<dbReference type="CDD" id="cd14707">
    <property type="entry name" value="bZIP_plant_BZIP46"/>
    <property type="match status" value="1"/>
</dbReference>
<feature type="coiled-coil region" evidence="4">
    <location>
        <begin position="253"/>
        <end position="292"/>
    </location>
</feature>
<organism evidence="7">
    <name type="scientific">Humulus lupulus</name>
    <name type="common">European hop</name>
    <dbReference type="NCBI Taxonomy" id="3486"/>
    <lineage>
        <taxon>Eukaryota</taxon>
        <taxon>Viridiplantae</taxon>
        <taxon>Streptophyta</taxon>
        <taxon>Embryophyta</taxon>
        <taxon>Tracheophyta</taxon>
        <taxon>Spermatophyta</taxon>
        <taxon>Magnoliopsida</taxon>
        <taxon>eudicotyledons</taxon>
        <taxon>Gunneridae</taxon>
        <taxon>Pentapetalae</taxon>
        <taxon>rosids</taxon>
        <taxon>fabids</taxon>
        <taxon>Rosales</taxon>
        <taxon>Cannabaceae</taxon>
        <taxon>Humulus</taxon>
    </lineage>
</organism>
<dbReference type="FunFam" id="1.20.5.170:FF:000036">
    <property type="entry name" value="ABSCISIC ACID-INSENSITIVE 5-like protein 2"/>
    <property type="match status" value="1"/>
</dbReference>
<dbReference type="PANTHER" id="PTHR22952">
    <property type="entry name" value="CAMP-RESPONSE ELEMENT BINDING PROTEIN-RELATED"/>
    <property type="match status" value="1"/>
</dbReference>
<accession>B5WZ50</accession>
<dbReference type="Pfam" id="PF00170">
    <property type="entry name" value="bZIP_1"/>
    <property type="match status" value="1"/>
</dbReference>
<dbReference type="AlphaFoldDB" id="B5WZ50"/>
<comment type="subcellular location">
    <subcellularLocation>
        <location evidence="1">Nucleus</location>
    </subcellularLocation>
</comment>
<feature type="region of interest" description="Disordered" evidence="5">
    <location>
        <begin position="1"/>
        <end position="58"/>
    </location>
</feature>
<evidence type="ECO:0000259" key="6">
    <source>
        <dbReference type="PROSITE" id="PS50217"/>
    </source>
</evidence>
<dbReference type="SUPFAM" id="SSF57959">
    <property type="entry name" value="Leucine zipper domain"/>
    <property type="match status" value="1"/>
</dbReference>
<evidence type="ECO:0000256" key="5">
    <source>
        <dbReference type="SAM" id="MobiDB-lite"/>
    </source>
</evidence>
<evidence type="ECO:0000256" key="4">
    <source>
        <dbReference type="SAM" id="Coils"/>
    </source>
</evidence>
<dbReference type="SMART" id="SM00338">
    <property type="entry name" value="BRLZ"/>
    <property type="match status" value="1"/>
</dbReference>
<dbReference type="PANTHER" id="PTHR22952:SF184">
    <property type="entry name" value="G-BOX-BINDING FACTOR 4"/>
    <property type="match status" value="1"/>
</dbReference>
<keyword evidence="2" id="KW-0238">DNA-binding</keyword>
<proteinExistence type="evidence at transcript level"/>
<dbReference type="GO" id="GO:0003677">
    <property type="term" value="F:DNA binding"/>
    <property type="evidence" value="ECO:0007669"/>
    <property type="project" value="UniProtKB-KW"/>
</dbReference>
<dbReference type="GO" id="GO:0003700">
    <property type="term" value="F:DNA-binding transcription factor activity"/>
    <property type="evidence" value="ECO:0007669"/>
    <property type="project" value="InterPro"/>
</dbReference>
<dbReference type="InterPro" id="IPR046347">
    <property type="entry name" value="bZIP_sf"/>
</dbReference>
<evidence type="ECO:0000313" key="7">
    <source>
        <dbReference type="EMBL" id="CAQ53097.1"/>
    </source>
</evidence>